<organism evidence="1 2">
    <name type="scientific">Madurella mycetomatis</name>
    <dbReference type="NCBI Taxonomy" id="100816"/>
    <lineage>
        <taxon>Eukaryota</taxon>
        <taxon>Fungi</taxon>
        <taxon>Dikarya</taxon>
        <taxon>Ascomycota</taxon>
        <taxon>Pezizomycotina</taxon>
        <taxon>Sordariomycetes</taxon>
        <taxon>Sordariomycetidae</taxon>
        <taxon>Sordariales</taxon>
        <taxon>Sordariales incertae sedis</taxon>
        <taxon>Madurella</taxon>
    </lineage>
</organism>
<proteinExistence type="predicted"/>
<evidence type="ECO:0000313" key="1">
    <source>
        <dbReference type="EMBL" id="KXX72827.1"/>
    </source>
</evidence>
<dbReference type="AlphaFoldDB" id="A0A175VMV3"/>
<protein>
    <submittedName>
        <fullName evidence="1">Uncharacterized protein</fullName>
    </submittedName>
</protein>
<dbReference type="VEuPathDB" id="FungiDB:MMYC01_210646"/>
<accession>A0A175VMV3</accession>
<name>A0A175VMV3_9PEZI</name>
<keyword evidence="2" id="KW-1185">Reference proteome</keyword>
<comment type="caution">
    <text evidence="1">The sequence shown here is derived from an EMBL/GenBank/DDBJ whole genome shotgun (WGS) entry which is preliminary data.</text>
</comment>
<sequence>MKLDPNVKYSILYSDKGSRAVIVPVKTCIGRARAKIKDDDEFLRRVGNKIDRLRHARYKQEELGVIKNGTPRYKEILALRYYIPGGDLNGTIGGLLGELGLSDLSHYRPYITASHKTAYRTIAHPTIVDALTKKIVIDLADLKTKVNEIKNNFITEEDVKAALIEIREAFYKISDKITAAIVVTNDGLKK</sequence>
<gene>
    <name evidence="1" type="ORF">MMYC01_210646</name>
</gene>
<dbReference type="Proteomes" id="UP000078237">
    <property type="component" value="Unassembled WGS sequence"/>
</dbReference>
<reference evidence="1 2" key="1">
    <citation type="journal article" date="2016" name="Genome Announc.">
        <title>Genome Sequence of Madurella mycetomatis mm55, Isolated from a Human Mycetoma Case in Sudan.</title>
        <authorList>
            <person name="Smit S."/>
            <person name="Derks M.F."/>
            <person name="Bervoets S."/>
            <person name="Fahal A."/>
            <person name="van Leeuwen W."/>
            <person name="van Belkum A."/>
            <person name="van de Sande W.W."/>
        </authorList>
    </citation>
    <scope>NUCLEOTIDE SEQUENCE [LARGE SCALE GENOMIC DNA]</scope>
    <source>
        <strain evidence="2">mm55</strain>
    </source>
</reference>
<dbReference type="EMBL" id="LCTW02000654">
    <property type="protein sequence ID" value="KXX72827.1"/>
    <property type="molecule type" value="Genomic_DNA"/>
</dbReference>
<evidence type="ECO:0000313" key="2">
    <source>
        <dbReference type="Proteomes" id="UP000078237"/>
    </source>
</evidence>